<accession>A0A6N2MG42</accession>
<name>A0A6N2MG42_SALVM</name>
<reference evidence="1" key="1">
    <citation type="submission" date="2019-03" db="EMBL/GenBank/DDBJ databases">
        <authorList>
            <person name="Mank J."/>
            <person name="Almeida P."/>
        </authorList>
    </citation>
    <scope>NUCLEOTIDE SEQUENCE</scope>
    <source>
        <strain evidence="1">78183</strain>
    </source>
</reference>
<proteinExistence type="predicted"/>
<dbReference type="EMBL" id="CAADRP010001656">
    <property type="protein sequence ID" value="VFU46988.1"/>
    <property type="molecule type" value="Genomic_DNA"/>
</dbReference>
<organism evidence="1">
    <name type="scientific">Salix viminalis</name>
    <name type="common">Common osier</name>
    <name type="synonym">Basket willow</name>
    <dbReference type="NCBI Taxonomy" id="40686"/>
    <lineage>
        <taxon>Eukaryota</taxon>
        <taxon>Viridiplantae</taxon>
        <taxon>Streptophyta</taxon>
        <taxon>Embryophyta</taxon>
        <taxon>Tracheophyta</taxon>
        <taxon>Spermatophyta</taxon>
        <taxon>Magnoliopsida</taxon>
        <taxon>eudicotyledons</taxon>
        <taxon>Gunneridae</taxon>
        <taxon>Pentapetalae</taxon>
        <taxon>rosids</taxon>
        <taxon>fabids</taxon>
        <taxon>Malpighiales</taxon>
        <taxon>Salicaceae</taxon>
        <taxon>Saliceae</taxon>
        <taxon>Salix</taxon>
    </lineage>
</organism>
<evidence type="ECO:0000313" key="1">
    <source>
        <dbReference type="EMBL" id="VFU46988.1"/>
    </source>
</evidence>
<sequence length="121" mass="14015">MITSRKKACSLQFPQLLWHCTDCPLNLISCKVRKLTTACRRRLIHLCMTLQQTLDVMTMHMTMRTVKQVPTICMVSLKAASKENMTRRNGKTSLSHPLQDHMIWELIHLMDTVALGLNKMY</sequence>
<protein>
    <submittedName>
        <fullName evidence="1">Uncharacterized protein</fullName>
    </submittedName>
</protein>
<dbReference type="AlphaFoldDB" id="A0A6N2MG42"/>
<gene>
    <name evidence="1" type="ORF">SVIM_LOCUS300560</name>
</gene>